<sequence length="518" mass="58196">MFSDRSNRFLALWFPHLPTDRLKRENPQRAESGQFLIVVDKVANALRLTALDERAAKAGLFKTMALTDARAQFENLDIAFASPRKDAALLEKLADWCDRYTPLVALDGADGLMLDITGCVHLFGDEHQLRRDIHQRLSQHGVVVRSAITGNAAAAHAFARHSAGDVIEDSALTQKLRRLRLVSLEIEDVHLAGLKRAGLRTIGDVEVLPRAALAARFGAGLVERLDALFGYAHHPISPRCVVPACMVERRMAEPLIVMDSVERVLHALGDELFRQLQQRVEGAREVEASFFRVDGEVRRIGIQAGRPLTDTKTLFRLLKERLSTLAEPLDAGYGFDIIRLAAVRAERTQTIQKSLDSTVQETEEIGGLIDRLSIRLGTGRVLRPHPVDTHIPERAVSLEPAVHTAANPPVEWAPVQHPGEPPERPVRLFQPPEQIETTAGIPDGAPAQFVWRRVRHTIVLAEGPERIAPEWWREHAGALTRDYYRLEDNRGHRFWVFREGLYERGQTTPRWYLHGLFA</sequence>
<evidence type="ECO:0000259" key="2">
    <source>
        <dbReference type="Pfam" id="PF00817"/>
    </source>
</evidence>
<dbReference type="Pfam" id="PF00817">
    <property type="entry name" value="IMS"/>
    <property type="match status" value="1"/>
</dbReference>
<keyword evidence="4" id="KW-1185">Reference proteome</keyword>
<accession>A0A2S9JJR9</accession>
<dbReference type="PANTHER" id="PTHR35369">
    <property type="entry name" value="BLR3025 PROTEIN-RELATED"/>
    <property type="match status" value="1"/>
</dbReference>
<name>A0A2S9JJR9_9HYPH</name>
<dbReference type="RefSeq" id="WP_105734327.1">
    <property type="nucleotide sequence ID" value="NZ_PVBT01000003.1"/>
</dbReference>
<dbReference type="SUPFAM" id="SSF56672">
    <property type="entry name" value="DNA/RNA polymerases"/>
    <property type="match status" value="1"/>
</dbReference>
<evidence type="ECO:0000313" key="4">
    <source>
        <dbReference type="Proteomes" id="UP000238563"/>
    </source>
</evidence>
<gene>
    <name evidence="3" type="ORF">C5750_13130</name>
</gene>
<comment type="caution">
    <text evidence="3">The sequence shown here is derived from an EMBL/GenBank/DDBJ whole genome shotgun (WGS) entry which is preliminary data.</text>
</comment>
<organism evidence="3 4">
    <name type="scientific">Phyllobacterium myrsinacearum</name>
    <dbReference type="NCBI Taxonomy" id="28101"/>
    <lineage>
        <taxon>Bacteria</taxon>
        <taxon>Pseudomonadati</taxon>
        <taxon>Pseudomonadota</taxon>
        <taxon>Alphaproteobacteria</taxon>
        <taxon>Hyphomicrobiales</taxon>
        <taxon>Phyllobacteriaceae</taxon>
        <taxon>Phyllobacterium</taxon>
    </lineage>
</organism>
<dbReference type="InterPro" id="IPR001126">
    <property type="entry name" value="UmuC"/>
</dbReference>
<feature type="domain" description="UmuC" evidence="2">
    <location>
        <begin position="37"/>
        <end position="155"/>
    </location>
</feature>
<dbReference type="EMBL" id="PVBT01000003">
    <property type="protein sequence ID" value="PRD53322.1"/>
    <property type="molecule type" value="Genomic_DNA"/>
</dbReference>
<dbReference type="InterPro" id="IPR043502">
    <property type="entry name" value="DNA/RNA_pol_sf"/>
</dbReference>
<dbReference type="GO" id="GO:0006281">
    <property type="term" value="P:DNA repair"/>
    <property type="evidence" value="ECO:0007669"/>
    <property type="project" value="InterPro"/>
</dbReference>
<evidence type="ECO:0000256" key="1">
    <source>
        <dbReference type="ARBA" id="ARBA00022763"/>
    </source>
</evidence>
<protein>
    <submittedName>
        <fullName evidence="3">ImuB protein</fullName>
    </submittedName>
</protein>
<dbReference type="CDD" id="cd03468">
    <property type="entry name" value="PolY_like"/>
    <property type="match status" value="1"/>
</dbReference>
<dbReference type="Proteomes" id="UP000238563">
    <property type="component" value="Unassembled WGS sequence"/>
</dbReference>
<reference evidence="3 4" key="1">
    <citation type="submission" date="2018-02" db="EMBL/GenBank/DDBJ databases">
        <title>The draft genome of Phyllobacterium myrsinacearum DSM5892.</title>
        <authorList>
            <person name="Li L."/>
            <person name="Liu L."/>
            <person name="Zhang X."/>
            <person name="Wang T."/>
        </authorList>
    </citation>
    <scope>NUCLEOTIDE SEQUENCE [LARGE SCALE GENOMIC DNA]</scope>
    <source>
        <strain evidence="3 4">DSM 5892</strain>
    </source>
</reference>
<evidence type="ECO:0000313" key="3">
    <source>
        <dbReference type="EMBL" id="PRD53322.1"/>
    </source>
</evidence>
<dbReference type="PANTHER" id="PTHR35369:SF2">
    <property type="entry name" value="BLR3025 PROTEIN"/>
    <property type="match status" value="1"/>
</dbReference>
<dbReference type="OrthoDB" id="9788640at2"/>
<keyword evidence="1" id="KW-0227">DNA damage</keyword>
<dbReference type="AlphaFoldDB" id="A0A2S9JJR9"/>
<proteinExistence type="predicted"/>
<dbReference type="InterPro" id="IPR050356">
    <property type="entry name" value="SulA_CellDiv_inhibitor"/>
</dbReference>